<accession>A0ABM8ULY9</accession>
<dbReference type="SMART" id="SM00748">
    <property type="entry name" value="HEPN"/>
    <property type="match status" value="1"/>
</dbReference>
<dbReference type="Pfam" id="PF05168">
    <property type="entry name" value="HEPN"/>
    <property type="match status" value="1"/>
</dbReference>
<organism evidence="2 3">
    <name type="scientific">Dyadobacter linearis</name>
    <dbReference type="NCBI Taxonomy" id="2823330"/>
    <lineage>
        <taxon>Bacteria</taxon>
        <taxon>Pseudomonadati</taxon>
        <taxon>Bacteroidota</taxon>
        <taxon>Cytophagia</taxon>
        <taxon>Cytophagales</taxon>
        <taxon>Spirosomataceae</taxon>
        <taxon>Dyadobacter</taxon>
    </lineage>
</organism>
<dbReference type="PROSITE" id="PS50910">
    <property type="entry name" value="HEPN"/>
    <property type="match status" value="1"/>
</dbReference>
<dbReference type="InterPro" id="IPR007842">
    <property type="entry name" value="HEPN_dom"/>
</dbReference>
<proteinExistence type="predicted"/>
<dbReference type="EMBL" id="CAJRAU010000001">
    <property type="protein sequence ID" value="CAG5068465.1"/>
    <property type="molecule type" value="Genomic_DNA"/>
</dbReference>
<gene>
    <name evidence="2" type="ORF">DYBT9623_01196</name>
</gene>
<dbReference type="SUPFAM" id="SSF81593">
    <property type="entry name" value="Nucleotidyltransferase substrate binding subunit/domain"/>
    <property type="match status" value="1"/>
</dbReference>
<protein>
    <recommendedName>
        <fullName evidence="1">HEPN domain-containing protein</fullName>
    </recommendedName>
</protein>
<evidence type="ECO:0000259" key="1">
    <source>
        <dbReference type="PROSITE" id="PS50910"/>
    </source>
</evidence>
<feature type="domain" description="HEPN" evidence="1">
    <location>
        <begin position="15"/>
        <end position="134"/>
    </location>
</feature>
<evidence type="ECO:0000313" key="2">
    <source>
        <dbReference type="EMBL" id="CAG5068465.1"/>
    </source>
</evidence>
<sequence>MEQNFDRDKQLNYWIESSDDDFETMQVLFLNRKYSWSLFLGHLMIEKLLKGLFVKINNEHPPFTHNLLRLADKCNLALTDDQKLFLVSVTAFNINGRYDDYKLSFQKTCTLEFTGKWVDELQKNRIWIKELIEK</sequence>
<dbReference type="RefSeq" id="WP_215232538.1">
    <property type="nucleotide sequence ID" value="NZ_CAJRAU010000001.1"/>
</dbReference>
<reference evidence="2 3" key="1">
    <citation type="submission" date="2021-04" db="EMBL/GenBank/DDBJ databases">
        <authorList>
            <person name="Rodrigo-Torres L."/>
            <person name="Arahal R. D."/>
            <person name="Lucena T."/>
        </authorList>
    </citation>
    <scope>NUCLEOTIDE SEQUENCE [LARGE SCALE GENOMIC DNA]</scope>
    <source>
        <strain evidence="2 3">CECT 9623</strain>
    </source>
</reference>
<dbReference type="Proteomes" id="UP000679725">
    <property type="component" value="Unassembled WGS sequence"/>
</dbReference>
<name>A0ABM8ULY9_9BACT</name>
<keyword evidence="3" id="KW-1185">Reference proteome</keyword>
<comment type="caution">
    <text evidence="2">The sequence shown here is derived from an EMBL/GenBank/DDBJ whole genome shotgun (WGS) entry which is preliminary data.</text>
</comment>
<evidence type="ECO:0000313" key="3">
    <source>
        <dbReference type="Proteomes" id="UP000679725"/>
    </source>
</evidence>
<dbReference type="Gene3D" id="1.20.120.330">
    <property type="entry name" value="Nucleotidyltransferases domain 2"/>
    <property type="match status" value="1"/>
</dbReference>